<dbReference type="Pfam" id="PF09346">
    <property type="entry name" value="SMI1_KNR4"/>
    <property type="match status" value="1"/>
</dbReference>
<dbReference type="HOGENOM" id="CLU_136638_0_0_9"/>
<protein>
    <recommendedName>
        <fullName evidence="1">Knr4/Smi1-like domain-containing protein</fullName>
    </recommendedName>
</protein>
<dbReference type="InterPro" id="IPR037883">
    <property type="entry name" value="Knr4/Smi1-like_sf"/>
</dbReference>
<dbReference type="RefSeq" id="WP_012960532.1">
    <property type="nucleotide sequence ID" value="NC_013791.2"/>
</dbReference>
<dbReference type="STRING" id="398511.BpOF4_05985"/>
<dbReference type="Gene3D" id="3.40.1580.10">
    <property type="entry name" value="SMI1/KNR4-like"/>
    <property type="match status" value="1"/>
</dbReference>
<dbReference type="EMBL" id="CP001878">
    <property type="protein sequence ID" value="ADC49259.1"/>
    <property type="molecule type" value="Genomic_DNA"/>
</dbReference>
<reference evidence="2 3" key="1">
    <citation type="journal article" date="2011" name="Environ. Microbiol.">
        <title>Genome of alkaliphilic Bacillus pseudofirmus OF4 reveals adaptations that support the ability to grow in an external pH range from 7.5 to 11.4.</title>
        <authorList>
            <person name="Janto B."/>
            <person name="Ahmed A."/>
            <person name="Ito M."/>
            <person name="Liu J."/>
            <person name="Hicks D.B."/>
            <person name="Pagni S."/>
            <person name="Fackelmayer O.J."/>
            <person name="Smith T.A."/>
            <person name="Earl J."/>
            <person name="Elbourne L.D."/>
            <person name="Hassan K."/>
            <person name="Paulsen I.T."/>
            <person name="Kolsto A.B."/>
            <person name="Tourasse N.J."/>
            <person name="Ehrlich G.D."/>
            <person name="Boissy R."/>
            <person name="Ivey D.M."/>
            <person name="Li G."/>
            <person name="Xue Y."/>
            <person name="Ma Y."/>
            <person name="Hu F.Z."/>
            <person name="Krulwich T.A."/>
        </authorList>
    </citation>
    <scope>NUCLEOTIDE SEQUENCE [LARGE SCALE GENOMIC DNA]</scope>
    <source>
        <strain evidence="3">ATCC BAA-2126 / JCM 17055 / OF4</strain>
    </source>
</reference>
<evidence type="ECO:0000313" key="3">
    <source>
        <dbReference type="Proteomes" id="UP000001544"/>
    </source>
</evidence>
<dbReference type="AlphaFoldDB" id="D3FZL7"/>
<organism evidence="2 3">
    <name type="scientific">Alkalihalophilus pseudofirmus (strain ATCC BAA-2126 / JCM 17055 / OF4)</name>
    <name type="common">Bacillus pseudofirmus</name>
    <dbReference type="NCBI Taxonomy" id="398511"/>
    <lineage>
        <taxon>Bacteria</taxon>
        <taxon>Bacillati</taxon>
        <taxon>Bacillota</taxon>
        <taxon>Bacilli</taxon>
        <taxon>Bacillales</taxon>
        <taxon>Bacillaceae</taxon>
        <taxon>Alkalihalophilus</taxon>
    </lineage>
</organism>
<evidence type="ECO:0000313" key="2">
    <source>
        <dbReference type="EMBL" id="ADC49259.1"/>
    </source>
</evidence>
<dbReference type="Proteomes" id="UP000001544">
    <property type="component" value="Chromosome"/>
</dbReference>
<proteinExistence type="predicted"/>
<accession>D3FZL7</accession>
<keyword evidence="3" id="KW-1185">Reference proteome</keyword>
<gene>
    <name evidence="2" type="ordered locus">BpOF4_05985</name>
</gene>
<evidence type="ECO:0000259" key="1">
    <source>
        <dbReference type="Pfam" id="PF09346"/>
    </source>
</evidence>
<name>D3FZL7_ALKPO</name>
<dbReference type="eggNOG" id="ENOG502ZAX0">
    <property type="taxonomic scope" value="Bacteria"/>
</dbReference>
<dbReference type="SUPFAM" id="SSF160631">
    <property type="entry name" value="SMI1/KNR4-like"/>
    <property type="match status" value="1"/>
</dbReference>
<dbReference type="InterPro" id="IPR018958">
    <property type="entry name" value="Knr4/Smi1-like_dom"/>
</dbReference>
<dbReference type="KEGG" id="bpf:BpOF4_05985"/>
<feature type="domain" description="Knr4/Smi1-like" evidence="1">
    <location>
        <begin position="34"/>
        <end position="138"/>
    </location>
</feature>
<sequence length="165" mass="19071">MEKIKKLLTQIKTLPGCRVLEPNGLPSIDETSHVLPEDIKEFYTLCGGVILYEREEYPTFVVPPDKFVLANPIIIGELCEEDISSNWYIICNDGKDEYLTIDLAKERLGRCYDSFFDRHGLVGETQIIATSFTDLLERLVENKGQYWYWLKNDFDSLGDAYDEMI</sequence>